<dbReference type="Pfam" id="PF00248">
    <property type="entry name" value="Aldo_ket_red"/>
    <property type="match status" value="1"/>
</dbReference>
<proteinExistence type="predicted"/>
<gene>
    <name evidence="6" type="ORF">NAPIS_ORF00710</name>
</gene>
<feature type="binding site" evidence="3">
    <location>
        <position position="110"/>
    </location>
    <ligand>
        <name>substrate</name>
    </ligand>
</feature>
<dbReference type="InterPro" id="IPR023210">
    <property type="entry name" value="NADP_OxRdtase_dom"/>
</dbReference>
<evidence type="ECO:0000313" key="7">
    <source>
        <dbReference type="Proteomes" id="UP000053780"/>
    </source>
</evidence>
<keyword evidence="1" id="KW-0560">Oxidoreductase</keyword>
<dbReference type="InterPro" id="IPR020471">
    <property type="entry name" value="AKR"/>
</dbReference>
<dbReference type="InterPro" id="IPR018170">
    <property type="entry name" value="Aldo/ket_reductase_CS"/>
</dbReference>
<accession>T0LBG8</accession>
<dbReference type="Gene3D" id="3.20.20.100">
    <property type="entry name" value="NADP-dependent oxidoreductase domain"/>
    <property type="match status" value="1"/>
</dbReference>
<feature type="site" description="Lowers pKa of active site Tyr" evidence="4">
    <location>
        <position position="79"/>
    </location>
</feature>
<feature type="active site" description="Proton donor" evidence="2">
    <location>
        <position position="50"/>
    </location>
</feature>
<dbReference type="HOGENOM" id="CLU_023205_0_0_1"/>
<name>T0LBG8_9MICR</name>
<evidence type="ECO:0000256" key="3">
    <source>
        <dbReference type="PIRSR" id="PIRSR000097-2"/>
    </source>
</evidence>
<dbReference type="OrthoDB" id="416253at2759"/>
<evidence type="ECO:0000256" key="1">
    <source>
        <dbReference type="ARBA" id="ARBA00023002"/>
    </source>
</evidence>
<dbReference type="FunFam" id="3.20.20.100:FF:000002">
    <property type="entry name" value="2,5-diketo-D-gluconic acid reductase A"/>
    <property type="match status" value="1"/>
</dbReference>
<dbReference type="GO" id="GO:0016616">
    <property type="term" value="F:oxidoreductase activity, acting on the CH-OH group of donors, NAD or NADP as acceptor"/>
    <property type="evidence" value="ECO:0007669"/>
    <property type="project" value="UniProtKB-ARBA"/>
</dbReference>
<dbReference type="VEuPathDB" id="MicrosporidiaDB:NAPIS_ORF00710"/>
<dbReference type="PRINTS" id="PR00069">
    <property type="entry name" value="ALDKETRDTASE"/>
</dbReference>
<dbReference type="PIRSF" id="PIRSF000097">
    <property type="entry name" value="AKR"/>
    <property type="match status" value="1"/>
</dbReference>
<dbReference type="AlphaFoldDB" id="T0LBG8"/>
<dbReference type="Proteomes" id="UP000053780">
    <property type="component" value="Unassembled WGS sequence"/>
</dbReference>
<dbReference type="EMBL" id="KE647104">
    <property type="protein sequence ID" value="EQB61703.1"/>
    <property type="molecule type" value="Genomic_DNA"/>
</dbReference>
<evidence type="ECO:0000313" key="6">
    <source>
        <dbReference type="EMBL" id="EQB61703.1"/>
    </source>
</evidence>
<keyword evidence="7" id="KW-1185">Reference proteome</keyword>
<evidence type="ECO:0000256" key="2">
    <source>
        <dbReference type="PIRSR" id="PIRSR000097-1"/>
    </source>
</evidence>
<dbReference type="PROSITE" id="PS00798">
    <property type="entry name" value="ALDOKETO_REDUCTASE_1"/>
    <property type="match status" value="1"/>
</dbReference>
<evidence type="ECO:0000256" key="4">
    <source>
        <dbReference type="PIRSR" id="PIRSR000097-3"/>
    </source>
</evidence>
<protein>
    <submittedName>
        <fullName evidence="6">Aldo-keto reductase</fullName>
    </submittedName>
</protein>
<dbReference type="SUPFAM" id="SSF51430">
    <property type="entry name" value="NAD(P)-linked oxidoreductase"/>
    <property type="match status" value="1"/>
</dbReference>
<sequence>MQSKTIKLNNGHKMPKIGLGTWQIDGKDIERCVRAAIKAGYRHIDTAYAYGTEKELGKVLNELFDEGVIKREDIFITSKLWNSFHNNPELGLRNTLNDLKLDYVDLYLVHWPVTFKSNNEGISEKDKEGHDKVGTYDVLEVWNKMESLVSKSMTRSIGVANHGKKNLEKLLKNAKIKPAINQFEINPYFTQTELVEFCQSNEIAVCSYASLGSTQPNDVNLLEDPVLKNISNKHKESVPQIILSWLFAKIL</sequence>
<feature type="domain" description="NADP-dependent oxidoreductase" evidence="5">
    <location>
        <begin position="16"/>
        <end position="248"/>
    </location>
</feature>
<evidence type="ECO:0000259" key="5">
    <source>
        <dbReference type="Pfam" id="PF00248"/>
    </source>
</evidence>
<dbReference type="PANTHER" id="PTHR11732">
    <property type="entry name" value="ALDO/KETO REDUCTASE"/>
    <property type="match status" value="1"/>
</dbReference>
<dbReference type="InterPro" id="IPR036812">
    <property type="entry name" value="NAD(P)_OxRdtase_dom_sf"/>
</dbReference>
<organism evidence="6 7">
    <name type="scientific">Vairimorpha apis BRL 01</name>
    <dbReference type="NCBI Taxonomy" id="1037528"/>
    <lineage>
        <taxon>Eukaryota</taxon>
        <taxon>Fungi</taxon>
        <taxon>Fungi incertae sedis</taxon>
        <taxon>Microsporidia</taxon>
        <taxon>Nosematidae</taxon>
        <taxon>Vairimorpha</taxon>
    </lineage>
</organism>
<reference evidence="6 7" key="1">
    <citation type="journal article" date="2013" name="BMC Genomics">
        <title>Genome sequencing and comparative genomics of honey bee microsporidia, Nosema apis reveal novel insights into host-parasite interactions.</title>
        <authorList>
            <person name="Chen Yp."/>
            <person name="Pettis J.S."/>
            <person name="Zhao Y."/>
            <person name="Liu X."/>
            <person name="Tallon L.J."/>
            <person name="Sadzewicz L.D."/>
            <person name="Li R."/>
            <person name="Zheng H."/>
            <person name="Huang S."/>
            <person name="Zhang X."/>
            <person name="Hamilton M.C."/>
            <person name="Pernal S.F."/>
            <person name="Melathopoulos A.P."/>
            <person name="Yan X."/>
            <person name="Evans J.D."/>
        </authorList>
    </citation>
    <scope>NUCLEOTIDE SEQUENCE [LARGE SCALE GENOMIC DNA]</scope>
    <source>
        <strain evidence="6 7">BRL 01</strain>
    </source>
</reference>